<feature type="region of interest" description="Disordered" evidence="1">
    <location>
        <begin position="1"/>
        <end position="24"/>
    </location>
</feature>
<proteinExistence type="predicted"/>
<feature type="region of interest" description="Disordered" evidence="1">
    <location>
        <begin position="47"/>
        <end position="82"/>
    </location>
</feature>
<feature type="region of interest" description="Disordered" evidence="1">
    <location>
        <begin position="110"/>
        <end position="174"/>
    </location>
</feature>
<accession>A0A6L2LKE2</accession>
<evidence type="ECO:0000256" key="1">
    <source>
        <dbReference type="SAM" id="MobiDB-lite"/>
    </source>
</evidence>
<feature type="compositionally biased region" description="Acidic residues" evidence="1">
    <location>
        <begin position="147"/>
        <end position="174"/>
    </location>
</feature>
<sequence>MANNNFHTVPLANLDEDSKKRKREENLRTWKWNEIIDVDALPDKVEIKNDETRPQVVASDEDSTYQEENLHEASSDNKENLYEDSNAIVIADVDVPKEVRERNNNVELKEEHVTVDVPNQYDVQSDDDVPVASIKRNETENQNPWPFDDEVVDEDEGEDEVAEEDEVDDEDEWT</sequence>
<gene>
    <name evidence="2" type="ORF">Tci_032712</name>
</gene>
<comment type="caution">
    <text evidence="2">The sequence shown here is derived from an EMBL/GenBank/DDBJ whole genome shotgun (WGS) entry which is preliminary data.</text>
</comment>
<name>A0A6L2LKE2_TANCI</name>
<reference evidence="2" key="1">
    <citation type="journal article" date="2019" name="Sci. Rep.">
        <title>Draft genome of Tanacetum cinerariifolium, the natural source of mosquito coil.</title>
        <authorList>
            <person name="Yamashiro T."/>
            <person name="Shiraishi A."/>
            <person name="Satake H."/>
            <person name="Nakayama K."/>
        </authorList>
    </citation>
    <scope>NUCLEOTIDE SEQUENCE</scope>
</reference>
<dbReference type="EMBL" id="BKCJ010004386">
    <property type="protein sequence ID" value="GEU60734.1"/>
    <property type="molecule type" value="Genomic_DNA"/>
</dbReference>
<evidence type="ECO:0000313" key="2">
    <source>
        <dbReference type="EMBL" id="GEU60734.1"/>
    </source>
</evidence>
<dbReference type="AlphaFoldDB" id="A0A6L2LKE2"/>
<feature type="compositionally biased region" description="Basic and acidic residues" evidence="1">
    <location>
        <begin position="68"/>
        <end position="81"/>
    </location>
</feature>
<protein>
    <submittedName>
        <fullName evidence="2">Uncharacterized protein</fullName>
    </submittedName>
</protein>
<organism evidence="2">
    <name type="scientific">Tanacetum cinerariifolium</name>
    <name type="common">Dalmatian daisy</name>
    <name type="synonym">Chrysanthemum cinerariifolium</name>
    <dbReference type="NCBI Taxonomy" id="118510"/>
    <lineage>
        <taxon>Eukaryota</taxon>
        <taxon>Viridiplantae</taxon>
        <taxon>Streptophyta</taxon>
        <taxon>Embryophyta</taxon>
        <taxon>Tracheophyta</taxon>
        <taxon>Spermatophyta</taxon>
        <taxon>Magnoliopsida</taxon>
        <taxon>eudicotyledons</taxon>
        <taxon>Gunneridae</taxon>
        <taxon>Pentapetalae</taxon>
        <taxon>asterids</taxon>
        <taxon>campanulids</taxon>
        <taxon>Asterales</taxon>
        <taxon>Asteraceae</taxon>
        <taxon>Asteroideae</taxon>
        <taxon>Anthemideae</taxon>
        <taxon>Anthemidinae</taxon>
        <taxon>Tanacetum</taxon>
    </lineage>
</organism>